<gene>
    <name evidence="1" type="ORF">Spa11_37290</name>
</gene>
<name>A0A518KCI9_9BACT</name>
<dbReference type="AlphaFoldDB" id="A0A518KCI9"/>
<keyword evidence="2" id="KW-1185">Reference proteome</keyword>
<evidence type="ECO:0000313" key="1">
    <source>
        <dbReference type="EMBL" id="QDV75511.1"/>
    </source>
</evidence>
<dbReference type="Proteomes" id="UP000316426">
    <property type="component" value="Chromosome"/>
</dbReference>
<accession>A0A518KCI9</accession>
<organism evidence="1 2">
    <name type="scientific">Botrimarina mediterranea</name>
    <dbReference type="NCBI Taxonomy" id="2528022"/>
    <lineage>
        <taxon>Bacteria</taxon>
        <taxon>Pseudomonadati</taxon>
        <taxon>Planctomycetota</taxon>
        <taxon>Planctomycetia</taxon>
        <taxon>Pirellulales</taxon>
        <taxon>Lacipirellulaceae</taxon>
        <taxon>Botrimarina</taxon>
    </lineage>
</organism>
<evidence type="ECO:0000313" key="2">
    <source>
        <dbReference type="Proteomes" id="UP000316426"/>
    </source>
</evidence>
<dbReference type="Gene3D" id="1.25.40.10">
    <property type="entry name" value="Tetratricopeptide repeat domain"/>
    <property type="match status" value="1"/>
</dbReference>
<dbReference type="EMBL" id="CP036349">
    <property type="protein sequence ID" value="QDV75511.1"/>
    <property type="molecule type" value="Genomic_DNA"/>
</dbReference>
<dbReference type="InterPro" id="IPR011990">
    <property type="entry name" value="TPR-like_helical_dom_sf"/>
</dbReference>
<protein>
    <submittedName>
        <fullName evidence="1">Uncharacterized protein</fullName>
    </submittedName>
</protein>
<dbReference type="RefSeq" id="WP_145114854.1">
    <property type="nucleotide sequence ID" value="NZ_CP036349.1"/>
</dbReference>
<dbReference type="SUPFAM" id="SSF48452">
    <property type="entry name" value="TPR-like"/>
    <property type="match status" value="1"/>
</dbReference>
<proteinExistence type="predicted"/>
<sequence>MMSLSAALAAAAPPQADLPAVSEADRAVAEGWASQVDDDLKSNDPAEAARLLLRVVRWDPSRWDDYRSAIDLLESVDPEAAARHAVAELRGRARFVGADAALLSRLAKAADESDDDATWQDAAELTRAAAELTAKLGPEQALQAAQLWADAGSAYASRGDLSAASGAYDLMQRVVAATEGEELKQAYRWDLIAGFHLDAAQPTRAGSAIELMRDREGETPRVLVLQSRLALALDEPLVAIDHAERAIGKLSGAADEAAEGAYSVYVDAMHTINQSDRAADQLAKDATAAPDNVALALAVIDARVDAGQLEPAWNACGALIEELSAGLSPVEGHLSAYSSADPVQLDRFADAATRRLRLATRMGRVREVLSDSVEWTERLGSLDLVWDELAALCREDGFGSEASQWLDEHRADPEAPAAENLAPATIAYLIGRPEEVAVYILALLEQAWEQDVQAGAIADECASWADYLLNDRHDAAARALLEAAIDRLEGKPNATVTAGLRTRLARAIINQQVKAGQIDDAVADEAQRILTAARGQSPDNGLIAYRVVFDLLYMGRTAEAIAVCEQVFKRWPAPDKESLFGSQRFHQASELFAAALLQRNEPGDADRAAELLEASLDAWPQSATAMTYLAWHDSRSPDRLGRALRLVGDAVRTRPGAGESRGYLGVVQLRAGRVEKGIESLRQAIAMSDEQRLSLWERDFFRNELAEALRANGRAEEAEVVESATAPAN</sequence>
<dbReference type="KEGG" id="bmei:Spa11_37290"/>
<reference evidence="1 2" key="1">
    <citation type="submission" date="2019-02" db="EMBL/GenBank/DDBJ databases">
        <title>Deep-cultivation of Planctomycetes and their phenomic and genomic characterization uncovers novel biology.</title>
        <authorList>
            <person name="Wiegand S."/>
            <person name="Jogler M."/>
            <person name="Boedeker C."/>
            <person name="Pinto D."/>
            <person name="Vollmers J."/>
            <person name="Rivas-Marin E."/>
            <person name="Kohn T."/>
            <person name="Peeters S.H."/>
            <person name="Heuer A."/>
            <person name="Rast P."/>
            <person name="Oberbeckmann S."/>
            <person name="Bunk B."/>
            <person name="Jeske O."/>
            <person name="Meyerdierks A."/>
            <person name="Storesund J.E."/>
            <person name="Kallscheuer N."/>
            <person name="Luecker S."/>
            <person name="Lage O.M."/>
            <person name="Pohl T."/>
            <person name="Merkel B.J."/>
            <person name="Hornburger P."/>
            <person name="Mueller R.-W."/>
            <person name="Bruemmer F."/>
            <person name="Labrenz M."/>
            <person name="Spormann A.M."/>
            <person name="Op den Camp H."/>
            <person name="Overmann J."/>
            <person name="Amann R."/>
            <person name="Jetten M.S.M."/>
            <person name="Mascher T."/>
            <person name="Medema M.H."/>
            <person name="Devos D.P."/>
            <person name="Kaster A.-K."/>
            <person name="Ovreas L."/>
            <person name="Rohde M."/>
            <person name="Galperin M.Y."/>
            <person name="Jogler C."/>
        </authorList>
    </citation>
    <scope>NUCLEOTIDE SEQUENCE [LARGE SCALE GENOMIC DNA]</scope>
    <source>
        <strain evidence="1 2">Spa11</strain>
    </source>
</reference>